<evidence type="ECO:0000313" key="3">
    <source>
        <dbReference type="Proteomes" id="UP000286746"/>
    </source>
</evidence>
<name>A0A401W0E5_STREY</name>
<evidence type="ECO:0008006" key="4">
    <source>
        <dbReference type="Google" id="ProtNLM"/>
    </source>
</evidence>
<gene>
    <name evidence="2" type="ORF">GKJPGBOP_02421</name>
</gene>
<dbReference type="Pfam" id="PF12028">
    <property type="entry name" value="DUF3515"/>
    <property type="match status" value="1"/>
</dbReference>
<dbReference type="PROSITE" id="PS51257">
    <property type="entry name" value="PROKAR_LIPOPROTEIN"/>
    <property type="match status" value="1"/>
</dbReference>
<evidence type="ECO:0000313" key="2">
    <source>
        <dbReference type="EMBL" id="GCD42752.1"/>
    </source>
</evidence>
<organism evidence="2 3">
    <name type="scientific">Streptomyces paromomycinus</name>
    <name type="common">Streptomyces rimosus subsp. paromomycinus</name>
    <dbReference type="NCBI Taxonomy" id="92743"/>
    <lineage>
        <taxon>Bacteria</taxon>
        <taxon>Bacillati</taxon>
        <taxon>Actinomycetota</taxon>
        <taxon>Actinomycetes</taxon>
        <taxon>Kitasatosporales</taxon>
        <taxon>Streptomycetaceae</taxon>
        <taxon>Streptomyces</taxon>
    </lineage>
</organism>
<evidence type="ECO:0000256" key="1">
    <source>
        <dbReference type="SAM" id="SignalP"/>
    </source>
</evidence>
<keyword evidence="3" id="KW-1185">Reference proteome</keyword>
<accession>A0A401W0E5</accession>
<reference evidence="2 3" key="1">
    <citation type="submission" date="2018-11" db="EMBL/GenBank/DDBJ databases">
        <title>Whole genome sequence of Streptomyces paromomycinus NBRC 15454(T).</title>
        <authorList>
            <person name="Komaki H."/>
            <person name="Tamura T."/>
        </authorList>
    </citation>
    <scope>NUCLEOTIDE SEQUENCE [LARGE SCALE GENOMIC DNA]</scope>
    <source>
        <strain evidence="2 3">NBRC 15454</strain>
    </source>
</reference>
<proteinExistence type="predicted"/>
<dbReference type="InterPro" id="IPR021903">
    <property type="entry name" value="DUF3515"/>
</dbReference>
<dbReference type="EMBL" id="BHZD01000001">
    <property type="protein sequence ID" value="GCD42752.1"/>
    <property type="molecule type" value="Genomic_DNA"/>
</dbReference>
<dbReference type="AlphaFoldDB" id="A0A401W0E5"/>
<feature type="chain" id="PRO_5019341665" description="DUF3515 domain-containing protein" evidence="1">
    <location>
        <begin position="24"/>
        <end position="163"/>
    </location>
</feature>
<sequence length="163" mass="17306">MLGRVISSSRRLLIPALLTVAFAAVGCSSSVPVAAPAPEGGSARQCRALQKELPRTVDGLERGTADPVSDFTAVWGDPAVRLRCGVRKPAVLTPGSEHYNPGADAAEVDGVDWLFERQDDGYRFTTVLRKTYVEVSVPGKYAPEVDVLTDLADAVRKTVPAGV</sequence>
<feature type="signal peptide" evidence="1">
    <location>
        <begin position="1"/>
        <end position="23"/>
    </location>
</feature>
<comment type="caution">
    <text evidence="2">The sequence shown here is derived from an EMBL/GenBank/DDBJ whole genome shotgun (WGS) entry which is preliminary data.</text>
</comment>
<protein>
    <recommendedName>
        <fullName evidence="4">DUF3515 domain-containing protein</fullName>
    </recommendedName>
</protein>
<dbReference type="RefSeq" id="WP_125054042.1">
    <property type="nucleotide sequence ID" value="NZ_BHZD01000001.1"/>
</dbReference>
<keyword evidence="1" id="KW-0732">Signal</keyword>
<dbReference type="Proteomes" id="UP000286746">
    <property type="component" value="Unassembled WGS sequence"/>
</dbReference>